<dbReference type="RefSeq" id="WP_301806672.1">
    <property type="nucleotide sequence ID" value="NZ_JAUJZH010000004.1"/>
</dbReference>
<proteinExistence type="predicted"/>
<dbReference type="InterPro" id="IPR009078">
    <property type="entry name" value="Ferritin-like_SF"/>
</dbReference>
<dbReference type="Proteomes" id="UP001169027">
    <property type="component" value="Unassembled WGS sequence"/>
</dbReference>
<organism evidence="1 2">
    <name type="scientific">Variovorax ginsengisoli</name>
    <dbReference type="NCBI Taxonomy" id="363844"/>
    <lineage>
        <taxon>Bacteria</taxon>
        <taxon>Pseudomonadati</taxon>
        <taxon>Pseudomonadota</taxon>
        <taxon>Betaproteobacteria</taxon>
        <taxon>Burkholderiales</taxon>
        <taxon>Comamonadaceae</taxon>
        <taxon>Variovorax</taxon>
    </lineage>
</organism>
<evidence type="ECO:0000313" key="1">
    <source>
        <dbReference type="EMBL" id="MDO1532303.1"/>
    </source>
</evidence>
<protein>
    <recommendedName>
        <fullName evidence="3">Ferritin-like domain-containing protein</fullName>
    </recommendedName>
</protein>
<evidence type="ECO:0000313" key="2">
    <source>
        <dbReference type="Proteomes" id="UP001169027"/>
    </source>
</evidence>
<reference evidence="1" key="1">
    <citation type="submission" date="2023-06" db="EMBL/GenBank/DDBJ databases">
        <authorList>
            <person name="Jiang Y."/>
            <person name="Liu Q."/>
        </authorList>
    </citation>
    <scope>NUCLEOTIDE SEQUENCE</scope>
    <source>
        <strain evidence="1">CGMCC 1.12090</strain>
    </source>
</reference>
<comment type="caution">
    <text evidence="1">The sequence shown here is derived from an EMBL/GenBank/DDBJ whole genome shotgun (WGS) entry which is preliminary data.</text>
</comment>
<accession>A0ABT8S045</accession>
<gene>
    <name evidence="1" type="ORF">Q2T77_08380</name>
</gene>
<keyword evidence="2" id="KW-1185">Reference proteome</keyword>
<evidence type="ECO:0008006" key="3">
    <source>
        <dbReference type="Google" id="ProtNLM"/>
    </source>
</evidence>
<dbReference type="EMBL" id="JAUKVY010000004">
    <property type="protein sequence ID" value="MDO1532303.1"/>
    <property type="molecule type" value="Genomic_DNA"/>
</dbReference>
<name>A0ABT8S045_9BURK</name>
<dbReference type="SUPFAM" id="SSF47240">
    <property type="entry name" value="Ferritin-like"/>
    <property type="match status" value="1"/>
</dbReference>
<sequence>MSTSTPTDRYAKVIEVSKRVRWDIERDVIRGRQFDYARTFLPKGLTLADELAFLSPEDERLMSQVQGRTYAYIFGLAERFISSKVIDLSREHVFGDQVALEALVRMADEEIKHQALFRCLEEMMAADMPAGYVMTAQPNAVAQAVLGKSTWAVLALTLDIELFTLAHYRASIEPDANLSPLWKDVFLFHWREESQHAILDELEFVAENARLGAAERDAAVDDLIALVGAVDGILQAQATADARYFCAIAGTLFSDAQQAQINDTILKAYRWQYIVSGVMAPRFQKVLFPMLDEAQGERIKSALAPLAYAMPRHPEMPLPMAA</sequence>